<dbReference type="Pfam" id="PF05598">
    <property type="entry name" value="DUF772"/>
    <property type="match status" value="1"/>
</dbReference>
<dbReference type="OrthoDB" id="2198621at2"/>
<evidence type="ECO:0000259" key="1">
    <source>
        <dbReference type="Pfam" id="PF05598"/>
    </source>
</evidence>
<dbReference type="Proteomes" id="UP000287605">
    <property type="component" value="Unassembled WGS sequence"/>
</dbReference>
<sequence length="193" mass="21708">MPKSSPQLIFIQSFPCFKKENQRGAPVSINYEASIRAMITRYIEGIPSVKALVRRLNEDVAFKLSLGFLYSERVPSEATFCRMMKKLSNQPTVLNQLNDELLSKINQEFNVFSEEVAINATAVKAHSKSKKTENTKVSSTVNQKNMSVKNDFLSCLCILHGELNPIAKGDIITGLGIKLIMQPLQAHTIYWLE</sequence>
<organism evidence="2 3">
    <name type="scientific">Vagococcus elongatus</name>
    <dbReference type="NCBI Taxonomy" id="180344"/>
    <lineage>
        <taxon>Bacteria</taxon>
        <taxon>Bacillati</taxon>
        <taxon>Bacillota</taxon>
        <taxon>Bacilli</taxon>
        <taxon>Lactobacillales</taxon>
        <taxon>Enterococcaceae</taxon>
        <taxon>Vagococcus</taxon>
    </lineage>
</organism>
<dbReference type="AlphaFoldDB" id="A0A430ANH8"/>
<dbReference type="EMBL" id="NGKA01000019">
    <property type="protein sequence ID" value="RSU09678.1"/>
    <property type="molecule type" value="Genomic_DNA"/>
</dbReference>
<proteinExistence type="predicted"/>
<gene>
    <name evidence="2" type="ORF">CBF29_10895</name>
</gene>
<comment type="caution">
    <text evidence="2">The sequence shown here is derived from an EMBL/GenBank/DDBJ whole genome shotgun (WGS) entry which is preliminary data.</text>
</comment>
<evidence type="ECO:0000313" key="2">
    <source>
        <dbReference type="EMBL" id="RSU09678.1"/>
    </source>
</evidence>
<dbReference type="RefSeq" id="WP_126809761.1">
    <property type="nucleotide sequence ID" value="NZ_NGKA01000019.1"/>
</dbReference>
<evidence type="ECO:0000313" key="3">
    <source>
        <dbReference type="Proteomes" id="UP000287605"/>
    </source>
</evidence>
<dbReference type="InterPro" id="IPR008490">
    <property type="entry name" value="Transposase_InsH_N"/>
</dbReference>
<feature type="domain" description="Transposase InsH N-terminal" evidence="1">
    <location>
        <begin position="22"/>
        <end position="85"/>
    </location>
</feature>
<reference evidence="2 3" key="1">
    <citation type="submission" date="2017-05" db="EMBL/GenBank/DDBJ databases">
        <title>Vagococcus spp. assemblies.</title>
        <authorList>
            <person name="Gulvik C.A."/>
        </authorList>
    </citation>
    <scope>NUCLEOTIDE SEQUENCE [LARGE SCALE GENOMIC DNA]</scope>
    <source>
        <strain evidence="2 3">CCUG 51432</strain>
    </source>
</reference>
<accession>A0A430ANH8</accession>
<protein>
    <recommendedName>
        <fullName evidence="1">Transposase InsH N-terminal domain-containing protein</fullName>
    </recommendedName>
</protein>
<name>A0A430ANH8_9ENTE</name>
<keyword evidence="3" id="KW-1185">Reference proteome</keyword>